<proteinExistence type="predicted"/>
<dbReference type="NCBIfam" id="TIGR04526">
    <property type="entry name" value="predic_Ig_block"/>
    <property type="match status" value="1"/>
</dbReference>
<feature type="domain" description="Mycoplasma immunoglobulin binding protein arm" evidence="3">
    <location>
        <begin position="173"/>
        <end position="316"/>
    </location>
</feature>
<name>A0A318U7P9_9BACT</name>
<sequence length="733" mass="83310">MKKIFKNKKNKIIALSLGSSLLASAGLGIFLFSYNNKNNLGVNYKNYGSNDPEIFNSSNADIKDATISHTDRNLVEAKAPVVIEKNEKEIQPIEVAKPEPTPVPVPPQPIPKPIEQPKKIERITVNIHGVNVIVEAEVAPGRVLNKEDIAAGITNKDPYIAQIVGKITNVEVTKKLKDAVAKNLVENSSSGLKTYADKFLNSLPEVDSEEFKLEDFTRQNSHVWQKMLDRFRKLLDSNNVVNFLKKEAADEYRKGKTFPSPTHKYAWLIKNLDYSKFTKLSGSAEKFLKEGYTATADNVYINENGELDSYSYDPAPGFNTVTSRLQRDNREKRVFSYDSYYGRTPAEISNGEYPGWTKREVTTDAQFKEFNVGQDDDIKIFELTKAEKDKDGKEIKGIAVEIDANNSLGYEKTKKLIEDLKNKNIKITSYRIKNMGEKDPQQKFREIIRALPNDLPHLELFFSSKATNTASLIELENKDIKELSLFTEGNPLIEGWSINPWAIKGVRWVNTIDYNVNWERRQKTVSRIVFNTLAFEESDIKSQETSLEKKFERINLGLRMAYYVRNNEGIFQGDFGPGLNPDNNEGDNSYPTRLDFSRAPSMKSLKGLIFHDIRNGNNKPRKLKNLKFYNDKSYFELKTTDLDQGQLDKVMALNEPEPPRTEIKFSNGITTQAIRFSDSNSLTDSGLSNLNVLTSLSKITKIQVPRNAHQLRSQLENLYDVSEHDGTEDISYN</sequence>
<dbReference type="InterPro" id="IPR058861">
    <property type="entry name" value="MIB_arm"/>
</dbReference>
<dbReference type="InterPro" id="IPR058860">
    <property type="entry name" value="MIB_M2"/>
</dbReference>
<protein>
    <submittedName>
        <fullName evidence="5">Putative immunoglobulin-blocking virulence protein</fullName>
    </submittedName>
</protein>
<gene>
    <name evidence="5" type="ORF">BCF88_10654</name>
</gene>
<dbReference type="EMBL" id="QKLP01000006">
    <property type="protein sequence ID" value="PYF43075.1"/>
    <property type="molecule type" value="Genomic_DNA"/>
</dbReference>
<dbReference type="RefSeq" id="WP_110858320.1">
    <property type="nucleotide sequence ID" value="NZ_LS991949.1"/>
</dbReference>
<evidence type="ECO:0000259" key="2">
    <source>
        <dbReference type="Pfam" id="PF26360"/>
    </source>
</evidence>
<dbReference type="NCBIfam" id="TIGR04524">
    <property type="entry name" value="mycoplas_M_dom"/>
    <property type="match status" value="1"/>
</dbReference>
<evidence type="ECO:0000256" key="1">
    <source>
        <dbReference type="SAM" id="SignalP"/>
    </source>
</evidence>
<evidence type="ECO:0000259" key="3">
    <source>
        <dbReference type="Pfam" id="PF26361"/>
    </source>
</evidence>
<feature type="domain" description="Mycoplasma immunoglobulin binding protein M2" evidence="4">
    <location>
        <begin position="530"/>
        <end position="717"/>
    </location>
</feature>
<dbReference type="Pfam" id="PF26361">
    <property type="entry name" value="MIB_arm"/>
    <property type="match status" value="1"/>
</dbReference>
<dbReference type="InterPro" id="IPR030941">
    <property type="entry name" value="Predic_Ig_block"/>
</dbReference>
<dbReference type="Proteomes" id="UP000247715">
    <property type="component" value="Unassembled WGS sequence"/>
</dbReference>
<evidence type="ECO:0000259" key="4">
    <source>
        <dbReference type="Pfam" id="PF26364"/>
    </source>
</evidence>
<dbReference type="Pfam" id="PF26364">
    <property type="entry name" value="MIB_M2"/>
    <property type="match status" value="1"/>
</dbReference>
<feature type="signal peptide" evidence="1">
    <location>
        <begin position="1"/>
        <end position="25"/>
    </location>
</feature>
<evidence type="ECO:0000313" key="6">
    <source>
        <dbReference type="Proteomes" id="UP000247715"/>
    </source>
</evidence>
<accession>A0A318U7P9</accession>
<dbReference type="InterPro" id="IPR030942">
    <property type="entry name" value="Mycoplas_M_dom"/>
</dbReference>
<keyword evidence="1" id="KW-0732">Signal</keyword>
<organism evidence="5 6">
    <name type="scientific">Metamycoplasma alkalescens</name>
    <dbReference type="NCBI Taxonomy" id="45363"/>
    <lineage>
        <taxon>Bacteria</taxon>
        <taxon>Bacillati</taxon>
        <taxon>Mycoplasmatota</taxon>
        <taxon>Mycoplasmoidales</taxon>
        <taxon>Metamycoplasmataceae</taxon>
        <taxon>Metamycoplasma</taxon>
    </lineage>
</organism>
<evidence type="ECO:0000313" key="5">
    <source>
        <dbReference type="EMBL" id="PYF43075.1"/>
    </source>
</evidence>
<reference evidence="5 6" key="1">
    <citation type="submission" date="2018-06" db="EMBL/GenBank/DDBJ databases">
        <title>Genomic Encyclopedia of Archaeal and Bacterial Type Strains, Phase II (KMG-II): from individual species to whole genera.</title>
        <authorList>
            <person name="Goeker M."/>
        </authorList>
    </citation>
    <scope>NUCLEOTIDE SEQUENCE [LARGE SCALE GENOMIC DNA]</scope>
    <source>
        <strain evidence="5 6">ATCC 29103</strain>
    </source>
</reference>
<comment type="caution">
    <text evidence="5">The sequence shown here is derived from an EMBL/GenBank/DDBJ whole genome shotgun (WGS) entry which is preliminary data.</text>
</comment>
<feature type="domain" description="IgG-blocking virulence" evidence="2">
    <location>
        <begin position="321"/>
        <end position="522"/>
    </location>
</feature>
<feature type="chain" id="PRO_5016436938" evidence="1">
    <location>
        <begin position="26"/>
        <end position="733"/>
    </location>
</feature>
<dbReference type="Pfam" id="PF26360">
    <property type="entry name" value="MIB_M1"/>
    <property type="match status" value="1"/>
</dbReference>
<dbReference type="AlphaFoldDB" id="A0A318U7P9"/>